<evidence type="ECO:0000256" key="2">
    <source>
        <dbReference type="ARBA" id="ARBA00022741"/>
    </source>
</evidence>
<evidence type="ECO:0000256" key="3">
    <source>
        <dbReference type="ARBA" id="ARBA00022777"/>
    </source>
</evidence>
<dbReference type="Gene3D" id="1.25.40.10">
    <property type="entry name" value="Tetratricopeptide repeat domain"/>
    <property type="match status" value="1"/>
</dbReference>
<organism evidence="8 9">
    <name type="scientific">Candidatus Geothrix skivensis</name>
    <dbReference type="NCBI Taxonomy" id="2954439"/>
    <lineage>
        <taxon>Bacteria</taxon>
        <taxon>Pseudomonadati</taxon>
        <taxon>Acidobacteriota</taxon>
        <taxon>Holophagae</taxon>
        <taxon>Holophagales</taxon>
        <taxon>Holophagaceae</taxon>
        <taxon>Geothrix</taxon>
    </lineage>
</organism>
<dbReference type="Gene3D" id="3.30.200.20">
    <property type="entry name" value="Phosphorylase Kinase, domain 1"/>
    <property type="match status" value="1"/>
</dbReference>
<dbReference type="Proteomes" id="UP000886657">
    <property type="component" value="Unassembled WGS sequence"/>
</dbReference>
<dbReference type="GO" id="GO:0005524">
    <property type="term" value="F:ATP binding"/>
    <property type="evidence" value="ECO:0007669"/>
    <property type="project" value="UniProtKB-UniRule"/>
</dbReference>
<keyword evidence="1" id="KW-0808">Transferase</keyword>
<keyword evidence="2 5" id="KW-0547">Nucleotide-binding</keyword>
<evidence type="ECO:0000259" key="7">
    <source>
        <dbReference type="PROSITE" id="PS50011"/>
    </source>
</evidence>
<dbReference type="CDD" id="cd14014">
    <property type="entry name" value="STKc_PknB_like"/>
    <property type="match status" value="1"/>
</dbReference>
<dbReference type="SMART" id="SM00028">
    <property type="entry name" value="TPR"/>
    <property type="match status" value="8"/>
</dbReference>
<sequence>MSNDPQPAPQLPPGRRHLEPGVQVGRFKVEALLGSGGMGEVYRAWDATLERSVALKSLRAGEDREASAPERFRREALALAQLNHPNVCQVHDWVDGPSGTFIAMELVEGRTLDQAAPELKIREKLQVLRAVALALEAAHAKGLVHRDLKPGNIMVAPGAGDQGPKVKVLDFGLAKLVDPQGARELLSTPPAVPNLALLAAMEEAELRRASEAPETAAFRSEGPTLESSSGTHSWERLTQVGTFMGSPSHASPEQIQGQAAGPSSDIFSLGIVAWELLAGEHPFPGEGRVRMRAIVAGARRDLKVRGLPSGTSDLLRAMLEAHPFKRPTAARVSAEFERLTRPRRLLRWTAVSVVAALLLAGGLNWFLSRGIIDDLSRSRPARLVVLPFLNQADDPRLDPYLRLILPEMLESALRGHPKLAPIDLETLAKARTSLHMATEGPLGEADQARLASALGTQLLLRGTLKKGEGEGVVLSYELVDARGRIRRSGEARDSSDPANLSLPLARQVATALIKAVDPFASRSRSLLPDVPPKALDAYARGSELVHRGAFKEAAPAFQEATQLAPDFAPAVLGYARCLNHLTELPPEPVFQWARWAARAHGNRVYEMRALHHLAIRYEERGLRDAADRAAQEALELAQTYGNASFEGAVHSTLGINLRHQHRTAEAVAEFQKALELFQSVGDKLEATRALNNLAVIERERGNLKGAETRYLGALQTVKDYGDQWGEAIITNNLGDLALAQDGGLDKAEGFFRKAQTLREGIGDQKGLVYTIMGLANVAQAKGDLDRAEGLARQFLERARRTGLQPMEALALYNLGELSRTATRYELARGFYRQSLGRHQDLKDAVMEAHCLAGEAECLARDGRRGMARALLDRSHDLSPEETPYILRAKAWLARGEGRQDEAKVLFAKALDGARVQAPEIVLELKEALR</sequence>
<dbReference type="InterPro" id="IPR008271">
    <property type="entry name" value="Ser/Thr_kinase_AS"/>
</dbReference>
<dbReference type="InterPro" id="IPR000719">
    <property type="entry name" value="Prot_kinase_dom"/>
</dbReference>
<feature type="region of interest" description="Disordered" evidence="6">
    <location>
        <begin position="209"/>
        <end position="232"/>
    </location>
</feature>
<dbReference type="Gene3D" id="1.10.510.10">
    <property type="entry name" value="Transferase(Phosphotransferase) domain 1"/>
    <property type="match status" value="1"/>
</dbReference>
<feature type="binding site" evidence="5">
    <location>
        <position position="56"/>
    </location>
    <ligand>
        <name>ATP</name>
        <dbReference type="ChEBI" id="CHEBI:30616"/>
    </ligand>
</feature>
<feature type="region of interest" description="Disordered" evidence="6">
    <location>
        <begin position="1"/>
        <end position="20"/>
    </location>
</feature>
<gene>
    <name evidence="8" type="ORF">IPP58_09620</name>
</gene>
<evidence type="ECO:0000256" key="4">
    <source>
        <dbReference type="ARBA" id="ARBA00022840"/>
    </source>
</evidence>
<accession>A0A9D7SIA5</accession>
<feature type="compositionally biased region" description="Polar residues" evidence="6">
    <location>
        <begin position="248"/>
        <end position="257"/>
    </location>
</feature>
<keyword evidence="4 5" id="KW-0067">ATP-binding</keyword>
<feature type="domain" description="Protein kinase" evidence="7">
    <location>
        <begin position="27"/>
        <end position="339"/>
    </location>
</feature>
<dbReference type="Gene3D" id="3.40.50.10610">
    <property type="entry name" value="ABC-type transport auxiliary lipoprotein component"/>
    <property type="match status" value="1"/>
</dbReference>
<dbReference type="PROSITE" id="PS50011">
    <property type="entry name" value="PROTEIN_KINASE_DOM"/>
    <property type="match status" value="1"/>
</dbReference>
<dbReference type="PROSITE" id="PS00107">
    <property type="entry name" value="PROTEIN_KINASE_ATP"/>
    <property type="match status" value="1"/>
</dbReference>
<evidence type="ECO:0000256" key="5">
    <source>
        <dbReference type="PROSITE-ProRule" id="PRU10141"/>
    </source>
</evidence>
<dbReference type="EMBL" id="JADKIO010000006">
    <property type="protein sequence ID" value="MBK9796738.1"/>
    <property type="molecule type" value="Genomic_DNA"/>
</dbReference>
<dbReference type="PROSITE" id="PS00108">
    <property type="entry name" value="PROTEIN_KINASE_ST"/>
    <property type="match status" value="1"/>
</dbReference>
<dbReference type="InterPro" id="IPR017441">
    <property type="entry name" value="Protein_kinase_ATP_BS"/>
</dbReference>
<dbReference type="PANTHER" id="PTHR43289">
    <property type="entry name" value="MITOGEN-ACTIVATED PROTEIN KINASE KINASE KINASE 20-RELATED"/>
    <property type="match status" value="1"/>
</dbReference>
<name>A0A9D7SIA5_9BACT</name>
<dbReference type="InterPro" id="IPR011009">
    <property type="entry name" value="Kinase-like_dom_sf"/>
</dbReference>
<dbReference type="InterPro" id="IPR019734">
    <property type="entry name" value="TPR_rpt"/>
</dbReference>
<dbReference type="SUPFAM" id="SSF48452">
    <property type="entry name" value="TPR-like"/>
    <property type="match status" value="2"/>
</dbReference>
<reference evidence="8" key="1">
    <citation type="submission" date="2020-10" db="EMBL/GenBank/DDBJ databases">
        <title>Connecting structure to function with the recovery of over 1000 high-quality activated sludge metagenome-assembled genomes encoding full-length rRNA genes using long-read sequencing.</title>
        <authorList>
            <person name="Singleton C.M."/>
            <person name="Petriglieri F."/>
            <person name="Kristensen J.M."/>
            <person name="Kirkegaard R.H."/>
            <person name="Michaelsen T.Y."/>
            <person name="Andersen M.H."/>
            <person name="Karst S.M."/>
            <person name="Dueholm M.S."/>
            <person name="Nielsen P.H."/>
            <person name="Albertsen M."/>
        </authorList>
    </citation>
    <scope>NUCLEOTIDE SEQUENCE</scope>
    <source>
        <strain evidence="8">Skiv_18-Q3-R9-52_MAXAC.067</strain>
    </source>
</reference>
<evidence type="ECO:0000256" key="6">
    <source>
        <dbReference type="SAM" id="MobiDB-lite"/>
    </source>
</evidence>
<dbReference type="Pfam" id="PF00069">
    <property type="entry name" value="Pkinase"/>
    <property type="match status" value="2"/>
</dbReference>
<evidence type="ECO:0000313" key="9">
    <source>
        <dbReference type="Proteomes" id="UP000886657"/>
    </source>
</evidence>
<dbReference type="AlphaFoldDB" id="A0A9D7SIA5"/>
<dbReference type="InterPro" id="IPR011990">
    <property type="entry name" value="TPR-like_helical_dom_sf"/>
</dbReference>
<keyword evidence="3 8" id="KW-0418">Kinase</keyword>
<protein>
    <submittedName>
        <fullName evidence="8">Protein kinase</fullName>
    </submittedName>
</protein>
<dbReference type="PANTHER" id="PTHR43289:SF30">
    <property type="entry name" value="NON-SPECIFIC SERINE_THREONINE PROTEIN KINASE"/>
    <property type="match status" value="1"/>
</dbReference>
<comment type="caution">
    <text evidence="8">The sequence shown here is derived from an EMBL/GenBank/DDBJ whole genome shotgun (WGS) entry which is preliminary data.</text>
</comment>
<feature type="region of interest" description="Disordered" evidence="6">
    <location>
        <begin position="242"/>
        <end position="261"/>
    </location>
</feature>
<dbReference type="SUPFAM" id="SSF56112">
    <property type="entry name" value="Protein kinase-like (PK-like)"/>
    <property type="match status" value="1"/>
</dbReference>
<feature type="compositionally biased region" description="Pro residues" evidence="6">
    <location>
        <begin position="1"/>
        <end position="12"/>
    </location>
</feature>
<dbReference type="Pfam" id="PF13424">
    <property type="entry name" value="TPR_12"/>
    <property type="match status" value="2"/>
</dbReference>
<evidence type="ECO:0000256" key="1">
    <source>
        <dbReference type="ARBA" id="ARBA00022679"/>
    </source>
</evidence>
<dbReference type="SMART" id="SM00220">
    <property type="entry name" value="S_TKc"/>
    <property type="match status" value="1"/>
</dbReference>
<dbReference type="GO" id="GO:0004674">
    <property type="term" value="F:protein serine/threonine kinase activity"/>
    <property type="evidence" value="ECO:0007669"/>
    <property type="project" value="TreeGrafter"/>
</dbReference>
<evidence type="ECO:0000313" key="8">
    <source>
        <dbReference type="EMBL" id="MBK9796738.1"/>
    </source>
</evidence>
<proteinExistence type="predicted"/>